<keyword evidence="3" id="KW-1185">Reference proteome</keyword>
<evidence type="ECO:0000256" key="1">
    <source>
        <dbReference type="SAM" id="MobiDB-lite"/>
    </source>
</evidence>
<protein>
    <submittedName>
        <fullName evidence="2">Uncharacterized protein</fullName>
    </submittedName>
</protein>
<dbReference type="SUPFAM" id="SSF54427">
    <property type="entry name" value="NTF2-like"/>
    <property type="match status" value="1"/>
</dbReference>
<accession>A0AAD8XYX3</accession>
<dbReference type="Gene3D" id="3.10.450.50">
    <property type="match status" value="1"/>
</dbReference>
<feature type="region of interest" description="Disordered" evidence="1">
    <location>
        <begin position="94"/>
        <end position="127"/>
    </location>
</feature>
<gene>
    <name evidence="2" type="ORF">QTG54_013163</name>
</gene>
<feature type="region of interest" description="Disordered" evidence="1">
    <location>
        <begin position="149"/>
        <end position="185"/>
    </location>
</feature>
<feature type="compositionally biased region" description="Polar residues" evidence="1">
    <location>
        <begin position="94"/>
        <end position="103"/>
    </location>
</feature>
<evidence type="ECO:0000313" key="3">
    <source>
        <dbReference type="Proteomes" id="UP001224775"/>
    </source>
</evidence>
<sequence length="218" mass="24462">MGASGKKVKGRYSFVYVYEDGEWKINHHHSSIMPEGIVTAEPITKEEVRSSSAFGTMLLLPKTPRRLLLDTARRVFSSPLCLMFPVMITSERLTTSQTSSNWSPKERSSTETSSLEPTGPRMPVSTNSQWVPLDRRLRDVTPTFMSSRMANGRSLNTTPVSCLRQESPSQSPRRRSRTFSNFGTPLLPLRTPMPLPSVMLPRQSFSPLSLMFPVPTTV</sequence>
<dbReference type="Proteomes" id="UP001224775">
    <property type="component" value="Unassembled WGS sequence"/>
</dbReference>
<dbReference type="AlphaFoldDB" id="A0AAD8XYX3"/>
<organism evidence="2 3">
    <name type="scientific">Skeletonema marinoi</name>
    <dbReference type="NCBI Taxonomy" id="267567"/>
    <lineage>
        <taxon>Eukaryota</taxon>
        <taxon>Sar</taxon>
        <taxon>Stramenopiles</taxon>
        <taxon>Ochrophyta</taxon>
        <taxon>Bacillariophyta</taxon>
        <taxon>Coscinodiscophyceae</taxon>
        <taxon>Thalassiosirophycidae</taxon>
        <taxon>Thalassiosirales</taxon>
        <taxon>Skeletonemataceae</taxon>
        <taxon>Skeletonema</taxon>
        <taxon>Skeletonema marinoi-dohrnii complex</taxon>
    </lineage>
</organism>
<dbReference type="InterPro" id="IPR032710">
    <property type="entry name" value="NTF2-like_dom_sf"/>
</dbReference>
<comment type="caution">
    <text evidence="2">The sequence shown here is derived from an EMBL/GenBank/DDBJ whole genome shotgun (WGS) entry which is preliminary data.</text>
</comment>
<proteinExistence type="predicted"/>
<evidence type="ECO:0000313" key="2">
    <source>
        <dbReference type="EMBL" id="KAK1736027.1"/>
    </source>
</evidence>
<feature type="compositionally biased region" description="Polar residues" evidence="1">
    <location>
        <begin position="149"/>
        <end position="160"/>
    </location>
</feature>
<reference evidence="2" key="1">
    <citation type="submission" date="2023-06" db="EMBL/GenBank/DDBJ databases">
        <title>Survivors Of The Sea: Transcriptome response of Skeletonema marinoi to long-term dormancy.</title>
        <authorList>
            <person name="Pinder M.I.M."/>
            <person name="Kourtchenko O."/>
            <person name="Robertson E.K."/>
            <person name="Larsson T."/>
            <person name="Maumus F."/>
            <person name="Osuna-Cruz C.M."/>
            <person name="Vancaester E."/>
            <person name="Stenow R."/>
            <person name="Vandepoele K."/>
            <person name="Ploug H."/>
            <person name="Bruchert V."/>
            <person name="Godhe A."/>
            <person name="Topel M."/>
        </authorList>
    </citation>
    <scope>NUCLEOTIDE SEQUENCE</scope>
    <source>
        <strain evidence="2">R05AC</strain>
    </source>
</reference>
<dbReference type="EMBL" id="JATAAI010000030">
    <property type="protein sequence ID" value="KAK1736027.1"/>
    <property type="molecule type" value="Genomic_DNA"/>
</dbReference>
<name>A0AAD8XYX3_9STRA</name>